<dbReference type="AlphaFoldDB" id="A0A7X5ZZ59"/>
<dbReference type="SUPFAM" id="SSF56112">
    <property type="entry name" value="Protein kinase-like (PK-like)"/>
    <property type="match status" value="1"/>
</dbReference>
<dbReference type="RefSeq" id="WP_167204578.1">
    <property type="nucleotide sequence ID" value="NZ_JAASRO010000001.1"/>
</dbReference>
<dbReference type="InterPro" id="IPR011009">
    <property type="entry name" value="Kinase-like_dom_sf"/>
</dbReference>
<dbReference type="Pfam" id="PF01636">
    <property type="entry name" value="APH"/>
    <property type="match status" value="1"/>
</dbReference>
<dbReference type="Gene3D" id="3.30.200.20">
    <property type="entry name" value="Phosphorylase Kinase, domain 1"/>
    <property type="match status" value="1"/>
</dbReference>
<accession>A0A7X5ZZ59</accession>
<evidence type="ECO:0000313" key="2">
    <source>
        <dbReference type="EMBL" id="NIK55712.1"/>
    </source>
</evidence>
<dbReference type="InterPro" id="IPR002575">
    <property type="entry name" value="Aminoglycoside_PTrfase"/>
</dbReference>
<feature type="domain" description="Aminoglycoside phosphotransferase" evidence="1">
    <location>
        <begin position="103"/>
        <end position="262"/>
    </location>
</feature>
<dbReference type="EMBL" id="JAASRO010000001">
    <property type="protein sequence ID" value="NIK55712.1"/>
    <property type="molecule type" value="Genomic_DNA"/>
</dbReference>
<proteinExistence type="predicted"/>
<dbReference type="GO" id="GO:0016740">
    <property type="term" value="F:transferase activity"/>
    <property type="evidence" value="ECO:0007669"/>
    <property type="project" value="UniProtKB-KW"/>
</dbReference>
<sequence>MRDEPAEISCDLVTETLGEHWGFRATEMSYAPVGFGSHHWIASAADGPRWFVTADRLDPRGNWLGSTAEQVQRAIEAAALTTKELADSGYKFVVAPLPDRTGRLVREVLPGWLLVVLPYLQGWSTPDGAWDDPAERAQIAGILGRLHAATPPKPLRRWDFAVPGREALLAALGDLDRPWSSGPYAEPTRLRLAGAIHHLHGRLAHYDALVREIEASDDPWVVTHGEPHSANVLRTTDGRMRLIDWDTVQLAPRERDLAAVLGGPIDVMPAYQAEAGPVSPRPAALELFEVWWSLAEIATYVQLFRQPHADSEDSRESWRNLTMYVPS</sequence>
<reference evidence="2 3" key="1">
    <citation type="submission" date="2020-03" db="EMBL/GenBank/DDBJ databases">
        <title>Sequencing the genomes of 1000 actinobacteria strains.</title>
        <authorList>
            <person name="Klenk H.-P."/>
        </authorList>
    </citation>
    <scope>NUCLEOTIDE SEQUENCE [LARGE SCALE GENOMIC DNA]</scope>
    <source>
        <strain evidence="2 3">DSM 45490</strain>
    </source>
</reference>
<name>A0A7X5ZZ59_9ACTN</name>
<keyword evidence="3" id="KW-1185">Reference proteome</keyword>
<evidence type="ECO:0000313" key="3">
    <source>
        <dbReference type="Proteomes" id="UP000555407"/>
    </source>
</evidence>
<dbReference type="Proteomes" id="UP000555407">
    <property type="component" value="Unassembled WGS sequence"/>
</dbReference>
<dbReference type="Gene3D" id="1.20.58.840">
    <property type="match status" value="1"/>
</dbReference>
<dbReference type="Gene3D" id="1.10.510.10">
    <property type="entry name" value="Transferase(Phosphotransferase) domain 1"/>
    <property type="match status" value="1"/>
</dbReference>
<keyword evidence="2" id="KW-0808">Transferase</keyword>
<gene>
    <name evidence="2" type="ORF">BJY22_001429</name>
</gene>
<protein>
    <submittedName>
        <fullName evidence="2">Spectinomycin phosphotransferase</fullName>
    </submittedName>
</protein>
<organism evidence="2 3">
    <name type="scientific">Kribbella shirazensis</name>
    <dbReference type="NCBI Taxonomy" id="1105143"/>
    <lineage>
        <taxon>Bacteria</taxon>
        <taxon>Bacillati</taxon>
        <taxon>Actinomycetota</taxon>
        <taxon>Actinomycetes</taxon>
        <taxon>Propionibacteriales</taxon>
        <taxon>Kribbellaceae</taxon>
        <taxon>Kribbella</taxon>
    </lineage>
</organism>
<comment type="caution">
    <text evidence="2">The sequence shown here is derived from an EMBL/GenBank/DDBJ whole genome shotgun (WGS) entry which is preliminary data.</text>
</comment>
<evidence type="ECO:0000259" key="1">
    <source>
        <dbReference type="Pfam" id="PF01636"/>
    </source>
</evidence>